<dbReference type="SUPFAM" id="SSF52949">
    <property type="entry name" value="Macro domain-like"/>
    <property type="match status" value="1"/>
</dbReference>
<protein>
    <submittedName>
        <fullName evidence="2">Macro domain protein</fullName>
    </submittedName>
</protein>
<dbReference type="EMBL" id="ACVN02000041">
    <property type="protein sequence ID" value="ERK61941.1"/>
    <property type="molecule type" value="Genomic_DNA"/>
</dbReference>
<evidence type="ECO:0000259" key="1">
    <source>
        <dbReference type="PROSITE" id="PS51154"/>
    </source>
</evidence>
<dbReference type="RefSeq" id="WP_021796421.1">
    <property type="nucleotide sequence ID" value="NZ_ACVN02000041.1"/>
</dbReference>
<sequence length="48" mass="4670">MDIRIVRADITTVAADAIVNAANPSLLGGGGVDGAIHRAGGPAVLEAC</sequence>
<comment type="caution">
    <text evidence="2">The sequence shown here is derived from an EMBL/GenBank/DDBJ whole genome shotgun (WGS) entry which is preliminary data.</text>
</comment>
<evidence type="ECO:0000313" key="2">
    <source>
        <dbReference type="EMBL" id="ERK61941.1"/>
    </source>
</evidence>
<dbReference type="PANTHER" id="PTHR11106">
    <property type="entry name" value="GANGLIOSIDE INDUCED DIFFERENTIATION ASSOCIATED PROTEIN 2-RELATED"/>
    <property type="match status" value="1"/>
</dbReference>
<accession>U2QZK3</accession>
<dbReference type="Gene3D" id="3.40.220.10">
    <property type="entry name" value="Leucine Aminopeptidase, subunit E, domain 1"/>
    <property type="match status" value="1"/>
</dbReference>
<feature type="non-terminal residue" evidence="2">
    <location>
        <position position="48"/>
    </location>
</feature>
<dbReference type="PANTHER" id="PTHR11106:SF27">
    <property type="entry name" value="MACRO DOMAIN-CONTAINING PROTEIN"/>
    <property type="match status" value="1"/>
</dbReference>
<organism evidence="2 3">
    <name type="scientific">Propionibacterium acidifaciens F0233</name>
    <dbReference type="NCBI Taxonomy" id="553198"/>
    <lineage>
        <taxon>Bacteria</taxon>
        <taxon>Bacillati</taxon>
        <taxon>Actinomycetota</taxon>
        <taxon>Actinomycetes</taxon>
        <taxon>Propionibacteriales</taxon>
        <taxon>Propionibacteriaceae</taxon>
        <taxon>Propionibacterium</taxon>
    </lineage>
</organism>
<dbReference type="AlphaFoldDB" id="U2QZK3"/>
<dbReference type="Proteomes" id="UP000017052">
    <property type="component" value="Unassembled WGS sequence"/>
</dbReference>
<evidence type="ECO:0000313" key="3">
    <source>
        <dbReference type="Proteomes" id="UP000017052"/>
    </source>
</evidence>
<dbReference type="PROSITE" id="PS51154">
    <property type="entry name" value="MACRO"/>
    <property type="match status" value="1"/>
</dbReference>
<reference evidence="2" key="1">
    <citation type="submission" date="2013-08" db="EMBL/GenBank/DDBJ databases">
        <authorList>
            <person name="Durkin A.S."/>
            <person name="Haft D.R."/>
            <person name="McCorrison J."/>
            <person name="Torralba M."/>
            <person name="Gillis M."/>
            <person name="Haft D.H."/>
            <person name="Methe B."/>
            <person name="Sutton G."/>
            <person name="Nelson K.E."/>
        </authorList>
    </citation>
    <scope>NUCLEOTIDE SEQUENCE [LARGE SCALE GENOMIC DNA]</scope>
    <source>
        <strain evidence="2">F0233</strain>
    </source>
</reference>
<gene>
    <name evidence="2" type="ORF">HMPREF0682_0258</name>
</gene>
<keyword evidence="3" id="KW-1185">Reference proteome</keyword>
<dbReference type="Pfam" id="PF01661">
    <property type="entry name" value="Macro"/>
    <property type="match status" value="1"/>
</dbReference>
<feature type="domain" description="Macro" evidence="1">
    <location>
        <begin position="1"/>
        <end position="48"/>
    </location>
</feature>
<name>U2QZK3_9ACTN</name>
<dbReference type="InterPro" id="IPR043472">
    <property type="entry name" value="Macro_dom-like"/>
</dbReference>
<proteinExistence type="predicted"/>
<dbReference type="InterPro" id="IPR002589">
    <property type="entry name" value="Macro_dom"/>
</dbReference>